<name>A0A3B0X8T8_9ZZZZ</name>
<dbReference type="NCBIfam" id="NF002005">
    <property type="entry name" value="PRK00802.1-5"/>
    <property type="match status" value="1"/>
</dbReference>
<evidence type="ECO:0000256" key="4">
    <source>
        <dbReference type="ARBA" id="ARBA00023204"/>
    </source>
</evidence>
<dbReference type="AlphaFoldDB" id="A0A3B0X8T8"/>
<dbReference type="Pfam" id="PF02245">
    <property type="entry name" value="Pur_DNA_glyco"/>
    <property type="match status" value="1"/>
</dbReference>
<keyword evidence="3 5" id="KW-0378">Hydrolase</keyword>
<keyword evidence="4" id="KW-0234">DNA repair</keyword>
<keyword evidence="2" id="KW-0227">DNA damage</keyword>
<evidence type="ECO:0000313" key="5">
    <source>
        <dbReference type="EMBL" id="VAW59872.1"/>
    </source>
</evidence>
<proteinExistence type="inferred from homology"/>
<dbReference type="SUPFAM" id="SSF50486">
    <property type="entry name" value="FMT C-terminal domain-like"/>
    <property type="match status" value="1"/>
</dbReference>
<evidence type="ECO:0000256" key="1">
    <source>
        <dbReference type="ARBA" id="ARBA00009232"/>
    </source>
</evidence>
<evidence type="ECO:0000256" key="2">
    <source>
        <dbReference type="ARBA" id="ARBA00022763"/>
    </source>
</evidence>
<dbReference type="GO" id="GO:0003677">
    <property type="term" value="F:DNA binding"/>
    <property type="evidence" value="ECO:0007669"/>
    <property type="project" value="InterPro"/>
</dbReference>
<dbReference type="CDD" id="cd00540">
    <property type="entry name" value="AAG"/>
    <property type="match status" value="1"/>
</dbReference>
<dbReference type="PANTHER" id="PTHR10429:SF0">
    <property type="entry name" value="DNA-3-METHYLADENINE GLYCOSYLASE"/>
    <property type="match status" value="1"/>
</dbReference>
<protein>
    <submittedName>
        <fullName evidence="5">DNA-3-methyladenine glycosylase II</fullName>
        <ecNumber evidence="5">3.2.2.21</ecNumber>
    </submittedName>
</protein>
<dbReference type="HAMAP" id="MF_00527">
    <property type="entry name" value="3MGH"/>
    <property type="match status" value="1"/>
</dbReference>
<keyword evidence="5" id="KW-0326">Glycosidase</keyword>
<evidence type="ECO:0000256" key="3">
    <source>
        <dbReference type="ARBA" id="ARBA00022801"/>
    </source>
</evidence>
<reference evidence="5" key="1">
    <citation type="submission" date="2018-06" db="EMBL/GenBank/DDBJ databases">
        <authorList>
            <person name="Zhirakovskaya E."/>
        </authorList>
    </citation>
    <scope>NUCLEOTIDE SEQUENCE</scope>
</reference>
<comment type="similarity">
    <text evidence="1">Belongs to the DNA glycosylase MPG family.</text>
</comment>
<organism evidence="5">
    <name type="scientific">hydrothermal vent metagenome</name>
    <dbReference type="NCBI Taxonomy" id="652676"/>
    <lineage>
        <taxon>unclassified sequences</taxon>
        <taxon>metagenomes</taxon>
        <taxon>ecological metagenomes</taxon>
    </lineage>
</organism>
<accession>A0A3B0X8T8</accession>
<dbReference type="PANTHER" id="PTHR10429">
    <property type="entry name" value="DNA-3-METHYLADENINE GLYCOSYLASE"/>
    <property type="match status" value="1"/>
</dbReference>
<dbReference type="GO" id="GO:0006284">
    <property type="term" value="P:base-excision repair"/>
    <property type="evidence" value="ECO:0007669"/>
    <property type="project" value="InterPro"/>
</dbReference>
<sequence length="225" mass="25768">MAAIGNTSDNRDMQLKPSFFNRKAENVARSLLGKVLMHRYRGHWLAARIIETEAYYLDEKGSHASLGYTEKRRALFMPAGTIYMYCTRGKGSFNVSCRGKGNAVLIKSAFPLENQPAASLKLMHQLNPTPSGDMRAIEKLCAGQTLLCRALDIKVKQWDQQAFDAQRLYINDTDYQPDKIIQARRLGIPEGRDEHLLLRYIDQHYAKYCTKNPLTRRGDKHYQLL</sequence>
<dbReference type="GO" id="GO:0003905">
    <property type="term" value="F:alkylbase DNA N-glycosylase activity"/>
    <property type="evidence" value="ECO:0007669"/>
    <property type="project" value="UniProtKB-EC"/>
</dbReference>
<gene>
    <name evidence="5" type="ORF">MNBD_GAMMA11-1929</name>
</gene>
<dbReference type="EC" id="3.2.2.21" evidence="5"/>
<dbReference type="EMBL" id="UOFG01000100">
    <property type="protein sequence ID" value="VAW59872.1"/>
    <property type="molecule type" value="Genomic_DNA"/>
</dbReference>
<dbReference type="InterPro" id="IPR011034">
    <property type="entry name" value="Formyl_transferase-like_C_sf"/>
</dbReference>
<dbReference type="Gene3D" id="3.10.300.10">
    <property type="entry name" value="Methylpurine-DNA glycosylase (MPG)"/>
    <property type="match status" value="1"/>
</dbReference>
<dbReference type="InterPro" id="IPR003180">
    <property type="entry name" value="MPG"/>
</dbReference>
<dbReference type="InterPro" id="IPR036995">
    <property type="entry name" value="MPG_sf"/>
</dbReference>